<dbReference type="GO" id="GO:0003899">
    <property type="term" value="F:DNA-directed RNA polymerase activity"/>
    <property type="evidence" value="ECO:0007669"/>
    <property type="project" value="UniProtKB-UniRule"/>
</dbReference>
<reference evidence="13 15" key="2">
    <citation type="submission" date="2017-08" db="EMBL/GenBank/DDBJ databases">
        <title>Burning lignite coal seam in the remote Altai Mountains harbors a hydrogen-driven thermophilic microbial community.</title>
        <authorList>
            <person name="Kadnikov V.V."/>
            <person name="Mardanov A.V."/>
            <person name="Ivasenko D."/>
            <person name="Beletsky A.V."/>
            <person name="Karnachuk O.V."/>
            <person name="Ravin N.V."/>
        </authorList>
    </citation>
    <scope>NUCLEOTIDE SEQUENCE [LARGE SCALE GENOMIC DNA]</scope>
    <source>
        <strain evidence="13">AL33</strain>
    </source>
</reference>
<comment type="similarity">
    <text evidence="1 10">Belongs to the RNA polymerase subunit omega family.</text>
</comment>
<keyword evidence="6 10" id="KW-0548">Nucleotidyltransferase</keyword>
<dbReference type="SUPFAM" id="SSF63562">
    <property type="entry name" value="RPB6/omega subunit-like"/>
    <property type="match status" value="1"/>
</dbReference>
<dbReference type="NCBIfam" id="TIGR00690">
    <property type="entry name" value="rpoZ"/>
    <property type="match status" value="1"/>
</dbReference>
<evidence type="ECO:0000313" key="11">
    <source>
        <dbReference type="EMBL" id="MBT9283602.1"/>
    </source>
</evidence>
<evidence type="ECO:0000313" key="13">
    <source>
        <dbReference type="EMBL" id="PTQ52947.1"/>
    </source>
</evidence>
<evidence type="ECO:0000256" key="4">
    <source>
        <dbReference type="ARBA" id="ARBA00022478"/>
    </source>
</evidence>
<organism evidence="13 15">
    <name type="scientific">Hydrogenibacillus schlegelii</name>
    <name type="common">Bacillus schlegelii</name>
    <dbReference type="NCBI Taxonomy" id="1484"/>
    <lineage>
        <taxon>Bacteria</taxon>
        <taxon>Bacillati</taxon>
        <taxon>Bacillota</taxon>
        <taxon>Bacilli</taxon>
        <taxon>Bacillales</taxon>
        <taxon>Bacillales Family X. Incertae Sedis</taxon>
        <taxon>Hydrogenibacillus</taxon>
    </lineage>
</organism>
<dbReference type="Proteomes" id="UP000244180">
    <property type="component" value="Unassembled WGS sequence"/>
</dbReference>
<dbReference type="EMBL" id="JAHHQF010000114">
    <property type="protein sequence ID" value="MBT9283602.1"/>
    <property type="molecule type" value="Genomic_DNA"/>
</dbReference>
<comment type="subunit">
    <text evidence="10">The RNAP catalytic core consists of 2 alpha, 1 beta, 1 beta' and 1 omega subunit. When a sigma factor is associated with the core the holoenzyme is formed, which can initiate transcription.</text>
</comment>
<evidence type="ECO:0000256" key="7">
    <source>
        <dbReference type="ARBA" id="ARBA00023163"/>
    </source>
</evidence>
<protein>
    <recommendedName>
        <fullName evidence="3 10">DNA-directed RNA polymerase subunit omega</fullName>
        <shortName evidence="10">RNAP omega subunit</shortName>
        <ecNumber evidence="2 10">2.7.7.6</ecNumber>
    </recommendedName>
    <alternativeName>
        <fullName evidence="10">RNA polymerase omega subunit</fullName>
    </alternativeName>
    <alternativeName>
        <fullName evidence="8 10">Transcriptase subunit omega</fullName>
    </alternativeName>
</protein>
<comment type="caution">
    <text evidence="13">The sequence shown here is derived from an EMBL/GenBank/DDBJ whole genome shotgun (WGS) entry which is preliminary data.</text>
</comment>
<dbReference type="STRING" id="1484.SA87_06200"/>
<evidence type="ECO:0000313" key="15">
    <source>
        <dbReference type="Proteomes" id="UP000244180"/>
    </source>
</evidence>
<accession>A0A132MQM0</accession>
<dbReference type="OrthoDB" id="9815459at2"/>
<dbReference type="InterPro" id="IPR006110">
    <property type="entry name" value="Pol_omega/Rpo6/RPB6"/>
</dbReference>
<evidence type="ECO:0000256" key="8">
    <source>
        <dbReference type="ARBA" id="ARBA00029924"/>
    </source>
</evidence>
<evidence type="ECO:0000313" key="12">
    <source>
        <dbReference type="EMBL" id="OAR05118.1"/>
    </source>
</evidence>
<name>A0A132MQM0_HYDSH</name>
<evidence type="ECO:0000256" key="5">
    <source>
        <dbReference type="ARBA" id="ARBA00022679"/>
    </source>
</evidence>
<comment type="function">
    <text evidence="10">Promotes RNA polymerase assembly. Latches the N- and C-terminal regions of the beta' subunit thereby facilitating its interaction with the beta and alpha subunits.</text>
</comment>
<keyword evidence="7 10" id="KW-0804">Transcription</keyword>
<dbReference type="GO" id="GO:0000428">
    <property type="term" value="C:DNA-directed RNA polymerase complex"/>
    <property type="evidence" value="ECO:0007669"/>
    <property type="project" value="UniProtKB-KW"/>
</dbReference>
<dbReference type="GO" id="GO:0006351">
    <property type="term" value="P:DNA-templated transcription"/>
    <property type="evidence" value="ECO:0007669"/>
    <property type="project" value="UniProtKB-UniRule"/>
</dbReference>
<proteinExistence type="inferred from homology"/>
<dbReference type="HAMAP" id="MF_00366">
    <property type="entry name" value="RNApol_bact_RpoZ"/>
    <property type="match status" value="1"/>
</dbReference>
<gene>
    <name evidence="10 11" type="primary">rpoZ</name>
    <name evidence="13" type="ORF">HSCHL_2446</name>
    <name evidence="11" type="ORF">KM312_13365</name>
    <name evidence="12" type="ORF">SA87_06200</name>
</gene>
<keyword evidence="5 10" id="KW-0808">Transferase</keyword>
<dbReference type="Gene3D" id="3.90.940.10">
    <property type="match status" value="1"/>
</dbReference>
<reference evidence="11" key="3">
    <citation type="journal article" date="2021" name="Microbiology">
        <title>Metagenomic Analysis of the Microbial Community in the Underground Coal Fire Area (Kemerovo Region, Russia) Revealed Predominance of Thermophilic Members of the Phyla Deinococcus-thermus, Aquificae, and Firmicutes.</title>
        <authorList>
            <person name="Kadnikov V."/>
            <person name="Mardanov A.V."/>
            <person name="Beletsky A.V."/>
            <person name="Karnachuk O.V."/>
            <person name="Ravin N.V."/>
        </authorList>
    </citation>
    <scope>NUCLEOTIDE SEQUENCE</scope>
    <source>
        <strain evidence="11">RBS10-49</strain>
    </source>
</reference>
<dbReference type="Proteomes" id="UP000748108">
    <property type="component" value="Unassembled WGS sequence"/>
</dbReference>
<reference evidence="12 14" key="1">
    <citation type="submission" date="2015-09" db="EMBL/GenBank/DDBJ databases">
        <title>Draft genome sequence of Hydrogenibacillus schlegelii DSM 2000.</title>
        <authorList>
            <person name="Hemp J."/>
        </authorList>
    </citation>
    <scope>NUCLEOTIDE SEQUENCE [LARGE SCALE GENOMIC DNA]</scope>
    <source>
        <strain evidence="12 14">MA 48</strain>
    </source>
</reference>
<dbReference type="EMBL" id="PEBV01000019">
    <property type="protein sequence ID" value="PTQ52947.1"/>
    <property type="molecule type" value="Genomic_DNA"/>
</dbReference>
<dbReference type="AlphaFoldDB" id="A0A132MQM0"/>
<dbReference type="Proteomes" id="UP000243024">
    <property type="component" value="Unassembled WGS sequence"/>
</dbReference>
<evidence type="ECO:0000256" key="10">
    <source>
        <dbReference type="HAMAP-Rule" id="MF_00366"/>
    </source>
</evidence>
<dbReference type="RefSeq" id="WP_066198881.1">
    <property type="nucleotide sequence ID" value="NZ_CBCSAS010000019.1"/>
</dbReference>
<dbReference type="InterPro" id="IPR003716">
    <property type="entry name" value="DNA-dir_RNA_pol_omega"/>
</dbReference>
<evidence type="ECO:0000256" key="3">
    <source>
        <dbReference type="ARBA" id="ARBA00013725"/>
    </source>
</evidence>
<dbReference type="Pfam" id="PF01192">
    <property type="entry name" value="RNA_pol_Rpb6"/>
    <property type="match status" value="1"/>
</dbReference>
<dbReference type="PANTHER" id="PTHR34476:SF1">
    <property type="entry name" value="DNA-DIRECTED RNA POLYMERASE SUBUNIT OMEGA"/>
    <property type="match status" value="1"/>
</dbReference>
<dbReference type="InterPro" id="IPR036161">
    <property type="entry name" value="RPB6/omega-like_sf"/>
</dbReference>
<sequence length="67" mass="7641">MRYPPIDELVAQAGSKYRLTMIAARRARQLLEDKRPLIEAPRSSRDVGIALEEFYAGRLEVRPKAEA</sequence>
<keyword evidence="14" id="KW-1185">Reference proteome</keyword>
<evidence type="ECO:0000256" key="1">
    <source>
        <dbReference type="ARBA" id="ARBA00006711"/>
    </source>
</evidence>
<dbReference type="EMBL" id="JXBB01000005">
    <property type="protein sequence ID" value="OAR05118.1"/>
    <property type="molecule type" value="Genomic_DNA"/>
</dbReference>
<dbReference type="EC" id="2.7.7.6" evidence="2 10"/>
<evidence type="ECO:0000256" key="6">
    <source>
        <dbReference type="ARBA" id="ARBA00022695"/>
    </source>
</evidence>
<evidence type="ECO:0000256" key="2">
    <source>
        <dbReference type="ARBA" id="ARBA00012418"/>
    </source>
</evidence>
<dbReference type="GO" id="GO:0003677">
    <property type="term" value="F:DNA binding"/>
    <property type="evidence" value="ECO:0007669"/>
    <property type="project" value="UniProtKB-UniRule"/>
</dbReference>
<dbReference type="PANTHER" id="PTHR34476">
    <property type="entry name" value="DNA-DIRECTED RNA POLYMERASE SUBUNIT OMEGA"/>
    <property type="match status" value="1"/>
</dbReference>
<evidence type="ECO:0000256" key="9">
    <source>
        <dbReference type="ARBA" id="ARBA00048552"/>
    </source>
</evidence>
<comment type="catalytic activity">
    <reaction evidence="9 10">
        <text>RNA(n) + a ribonucleoside 5'-triphosphate = RNA(n+1) + diphosphate</text>
        <dbReference type="Rhea" id="RHEA:21248"/>
        <dbReference type="Rhea" id="RHEA-COMP:14527"/>
        <dbReference type="Rhea" id="RHEA-COMP:17342"/>
        <dbReference type="ChEBI" id="CHEBI:33019"/>
        <dbReference type="ChEBI" id="CHEBI:61557"/>
        <dbReference type="ChEBI" id="CHEBI:140395"/>
        <dbReference type="EC" id="2.7.7.6"/>
    </reaction>
</comment>
<evidence type="ECO:0000313" key="14">
    <source>
        <dbReference type="Proteomes" id="UP000243024"/>
    </source>
</evidence>
<keyword evidence="4 10" id="KW-0240">DNA-directed RNA polymerase</keyword>
<dbReference type="SMART" id="SM01409">
    <property type="entry name" value="RNA_pol_Rpb6"/>
    <property type="match status" value="1"/>
</dbReference>